<gene>
    <name evidence="2" type="ORF">RMCC_5749</name>
</gene>
<evidence type="ECO:0000313" key="2">
    <source>
        <dbReference type="EMBL" id="GAS98784.1"/>
    </source>
</evidence>
<feature type="non-terminal residue" evidence="2">
    <location>
        <position position="1"/>
    </location>
</feature>
<feature type="compositionally biased region" description="Basic and acidic residues" evidence="1">
    <location>
        <begin position="284"/>
        <end position="293"/>
    </location>
</feature>
<comment type="caution">
    <text evidence="2">The sequence shown here is derived from an EMBL/GenBank/DDBJ whole genome shotgun (WGS) entry which is preliminary data.</text>
</comment>
<evidence type="ECO:0000256" key="1">
    <source>
        <dbReference type="SAM" id="MobiDB-lite"/>
    </source>
</evidence>
<sequence length="313" mass="34115">DIPLNVATEALMRRIVEAVDRAASTVESILGMTGANRSRSDSPPDGRTGRGYLAANGRRHTTPGDYPLLETSTQLLLGTLDVLVEAPPDEHLVWLPLPDQMPDRVDPRETAPHPDGAQPRAHVALSGLDLARELVTLGHHVGMQLGLSYLRTPSDVPCHRCGAETLGRDNGCWDIDCTTCGARYTEGEHGLLIRLLADEIQSKEEDHLLKFLLAEAYQRLDMLRKRAAILDDLTDDAIAKVIADGPDQTLELVKILRDATAQCAGVLDAFPDGQPHPTPAERQIGVREHERKTAAQQKKLQAAAIERDQAAAE</sequence>
<organism evidence="2 3">
    <name type="scientific">Mycolicibacterium canariasense</name>
    <name type="common">Mycobacterium canariasense</name>
    <dbReference type="NCBI Taxonomy" id="228230"/>
    <lineage>
        <taxon>Bacteria</taxon>
        <taxon>Bacillati</taxon>
        <taxon>Actinomycetota</taxon>
        <taxon>Actinomycetes</taxon>
        <taxon>Mycobacteriales</taxon>
        <taxon>Mycobacteriaceae</taxon>
        <taxon>Mycolicibacterium</taxon>
    </lineage>
</organism>
<feature type="compositionally biased region" description="Low complexity" evidence="1">
    <location>
        <begin position="294"/>
        <end position="304"/>
    </location>
</feature>
<name>A0A100WJ09_MYCCR</name>
<keyword evidence="3" id="KW-1185">Reference proteome</keyword>
<protein>
    <submittedName>
        <fullName evidence="2">Uncharacterized protein</fullName>
    </submittedName>
</protein>
<dbReference type="EMBL" id="BCSY01000105">
    <property type="protein sequence ID" value="GAS98784.1"/>
    <property type="molecule type" value="Genomic_DNA"/>
</dbReference>
<dbReference type="AlphaFoldDB" id="A0A100WJ09"/>
<dbReference type="RefSeq" id="WP_165605405.1">
    <property type="nucleotide sequence ID" value="NZ_BCSY01000105.1"/>
</dbReference>
<feature type="non-terminal residue" evidence="2">
    <location>
        <position position="313"/>
    </location>
</feature>
<dbReference type="Proteomes" id="UP000069443">
    <property type="component" value="Unassembled WGS sequence"/>
</dbReference>
<proteinExistence type="predicted"/>
<accession>A0A100WJ09</accession>
<feature type="region of interest" description="Disordered" evidence="1">
    <location>
        <begin position="271"/>
        <end position="313"/>
    </location>
</feature>
<reference evidence="3" key="2">
    <citation type="submission" date="2016-02" db="EMBL/GenBank/DDBJ databases">
        <title>Draft genome sequence of five rapidly growing Mycobacterium species.</title>
        <authorList>
            <person name="Katahira K."/>
            <person name="Gotou Y."/>
            <person name="Iida K."/>
            <person name="Ogura Y."/>
            <person name="Hayashi T."/>
        </authorList>
    </citation>
    <scope>NUCLEOTIDE SEQUENCE [LARGE SCALE GENOMIC DNA]</scope>
    <source>
        <strain evidence="3">JCM15298</strain>
    </source>
</reference>
<feature type="region of interest" description="Disordered" evidence="1">
    <location>
        <begin position="33"/>
        <end position="63"/>
    </location>
</feature>
<reference evidence="3" key="1">
    <citation type="journal article" date="2016" name="Genome Announc.">
        <title>Draft Genome Sequences of Five Rapidly Growing Mycobacterium Species, M. thermoresistibile, M. fortuitum subsp. acetamidolyticum, M. canariasense, M. brisbanense, and M. novocastrense.</title>
        <authorList>
            <person name="Katahira K."/>
            <person name="Ogura Y."/>
            <person name="Gotoh Y."/>
            <person name="Hayashi T."/>
        </authorList>
    </citation>
    <scope>NUCLEOTIDE SEQUENCE [LARGE SCALE GENOMIC DNA]</scope>
    <source>
        <strain evidence="3">JCM15298</strain>
    </source>
</reference>
<feature type="compositionally biased region" description="Basic and acidic residues" evidence="1">
    <location>
        <begin position="38"/>
        <end position="48"/>
    </location>
</feature>
<evidence type="ECO:0000313" key="3">
    <source>
        <dbReference type="Proteomes" id="UP000069443"/>
    </source>
</evidence>